<dbReference type="InterPro" id="IPR012318">
    <property type="entry name" value="HTH_CRP"/>
</dbReference>
<sequence>MSSLNIKSPLFEGIEDDDLDAMLSCLNAKAASFPRGDNIVCAGDEISNIGVVLFGEVNVSKDDAFGRRQIIANLKAGDTFSEVFVCAGINESPVTVTAATNADILFIDYAFSIKRCTKSCIFHTKLIENMLSLLAQKNIALSAKIDYLSTKSLRSRIAAYLLDESKKQTSDLFYIPFNRNGLADYLGADRSAISRELSRMRDDGLIEYWKNSFKIIDRKALQKV</sequence>
<dbReference type="InterPro" id="IPR036390">
    <property type="entry name" value="WH_DNA-bd_sf"/>
</dbReference>
<dbReference type="CDD" id="cd00038">
    <property type="entry name" value="CAP_ED"/>
    <property type="match status" value="1"/>
</dbReference>
<dbReference type="Gene3D" id="2.60.120.10">
    <property type="entry name" value="Jelly Rolls"/>
    <property type="match status" value="1"/>
</dbReference>
<dbReference type="PROSITE" id="PS50042">
    <property type="entry name" value="CNMP_BINDING_3"/>
    <property type="match status" value="1"/>
</dbReference>
<keyword evidence="3" id="KW-0804">Transcription</keyword>
<evidence type="ECO:0000313" key="7">
    <source>
        <dbReference type="Proteomes" id="UP000008457"/>
    </source>
</evidence>
<dbReference type="EMBL" id="CP002360">
    <property type="protein sequence ID" value="AEE95454.1"/>
    <property type="molecule type" value="Genomic_DNA"/>
</dbReference>
<dbReference type="AlphaFoldDB" id="F3ZX05"/>
<organism evidence="6 7">
    <name type="scientific">Mahella australiensis (strain DSM 15567 / CIP 107919 / 50-1 BON)</name>
    <dbReference type="NCBI Taxonomy" id="697281"/>
    <lineage>
        <taxon>Bacteria</taxon>
        <taxon>Bacillati</taxon>
        <taxon>Bacillota</taxon>
        <taxon>Clostridia</taxon>
        <taxon>Thermoanaerobacterales</taxon>
        <taxon>Thermoanaerobacterales Family IV. Incertae Sedis</taxon>
        <taxon>Mahella</taxon>
    </lineage>
</organism>
<dbReference type="STRING" id="697281.Mahau_0236"/>
<dbReference type="Pfam" id="PF13545">
    <property type="entry name" value="HTH_Crp_2"/>
    <property type="match status" value="1"/>
</dbReference>
<dbReference type="SUPFAM" id="SSF51206">
    <property type="entry name" value="cAMP-binding domain-like"/>
    <property type="match status" value="1"/>
</dbReference>
<evidence type="ECO:0000259" key="4">
    <source>
        <dbReference type="PROSITE" id="PS50042"/>
    </source>
</evidence>
<dbReference type="SUPFAM" id="SSF46785">
    <property type="entry name" value="Winged helix' DNA-binding domain"/>
    <property type="match status" value="1"/>
</dbReference>
<name>F3ZX05_MAHA5</name>
<evidence type="ECO:0000313" key="6">
    <source>
        <dbReference type="EMBL" id="AEE95454.1"/>
    </source>
</evidence>
<feature type="domain" description="HTH crp-type" evidence="5">
    <location>
        <begin position="151"/>
        <end position="219"/>
    </location>
</feature>
<proteinExistence type="predicted"/>
<dbReference type="PROSITE" id="PS51063">
    <property type="entry name" value="HTH_CRP_2"/>
    <property type="match status" value="1"/>
</dbReference>
<evidence type="ECO:0000256" key="1">
    <source>
        <dbReference type="ARBA" id="ARBA00023015"/>
    </source>
</evidence>
<reference evidence="6 7" key="2">
    <citation type="journal article" date="2011" name="Stand. Genomic Sci.">
        <title>Complete genome sequence of Mahella australiensis type strain (50-1 BON).</title>
        <authorList>
            <person name="Sikorski J."/>
            <person name="Teshima H."/>
            <person name="Nolan M."/>
            <person name="Lucas S."/>
            <person name="Hammon N."/>
            <person name="Deshpande S."/>
            <person name="Cheng J.F."/>
            <person name="Pitluck S."/>
            <person name="Liolios K."/>
            <person name="Pagani I."/>
            <person name="Ivanova N."/>
            <person name="Huntemann M."/>
            <person name="Mavromatis K."/>
            <person name="Ovchinikova G."/>
            <person name="Pati A."/>
            <person name="Tapia R."/>
            <person name="Han C."/>
            <person name="Goodwin L."/>
            <person name="Chen A."/>
            <person name="Palaniappan K."/>
            <person name="Land M."/>
            <person name="Hauser L."/>
            <person name="Ngatchou-Djao O.D."/>
            <person name="Rohde M."/>
            <person name="Pukall R."/>
            <person name="Spring S."/>
            <person name="Abt B."/>
            <person name="Goker M."/>
            <person name="Detter J.C."/>
            <person name="Woyke T."/>
            <person name="Bristow J."/>
            <person name="Markowitz V."/>
            <person name="Hugenholtz P."/>
            <person name="Eisen J.A."/>
            <person name="Kyrpides N.C."/>
            <person name="Klenk H.P."/>
            <person name="Lapidus A."/>
        </authorList>
    </citation>
    <scope>NUCLEOTIDE SEQUENCE [LARGE SCALE GENOMIC DNA]</scope>
    <source>
        <strain evidence="7">DSM 15567 / CIP 107919 / 50-1 BON</strain>
    </source>
</reference>
<dbReference type="InterPro" id="IPR000595">
    <property type="entry name" value="cNMP-bd_dom"/>
</dbReference>
<dbReference type="eggNOG" id="COG0664">
    <property type="taxonomic scope" value="Bacteria"/>
</dbReference>
<protein>
    <submittedName>
        <fullName evidence="6">Transcriptional regulator, Crp/Fnr family</fullName>
    </submittedName>
</protein>
<dbReference type="Pfam" id="PF00027">
    <property type="entry name" value="cNMP_binding"/>
    <property type="match status" value="1"/>
</dbReference>
<dbReference type="GO" id="GO:0003677">
    <property type="term" value="F:DNA binding"/>
    <property type="evidence" value="ECO:0007669"/>
    <property type="project" value="UniProtKB-KW"/>
</dbReference>
<dbReference type="HOGENOM" id="CLU_075053_4_1_9"/>
<dbReference type="Proteomes" id="UP000008457">
    <property type="component" value="Chromosome"/>
</dbReference>
<dbReference type="InterPro" id="IPR014710">
    <property type="entry name" value="RmlC-like_jellyroll"/>
</dbReference>
<feature type="domain" description="Cyclic nucleotide-binding" evidence="4">
    <location>
        <begin position="10"/>
        <end position="108"/>
    </location>
</feature>
<keyword evidence="1" id="KW-0805">Transcription regulation</keyword>
<evidence type="ECO:0000256" key="3">
    <source>
        <dbReference type="ARBA" id="ARBA00023163"/>
    </source>
</evidence>
<keyword evidence="7" id="KW-1185">Reference proteome</keyword>
<gene>
    <name evidence="6" type="ordered locus">Mahau_0236</name>
</gene>
<keyword evidence="2" id="KW-0238">DNA-binding</keyword>
<dbReference type="InterPro" id="IPR018490">
    <property type="entry name" value="cNMP-bd_dom_sf"/>
</dbReference>
<accession>F3ZX05</accession>
<dbReference type="GO" id="GO:0006355">
    <property type="term" value="P:regulation of DNA-templated transcription"/>
    <property type="evidence" value="ECO:0007669"/>
    <property type="project" value="InterPro"/>
</dbReference>
<reference evidence="7" key="1">
    <citation type="submission" date="2010-11" db="EMBL/GenBank/DDBJ databases">
        <title>The complete genome of Mahella australiensis DSM 15567.</title>
        <authorList>
            <consortium name="US DOE Joint Genome Institute (JGI-PGF)"/>
            <person name="Lucas S."/>
            <person name="Copeland A."/>
            <person name="Lapidus A."/>
            <person name="Bruce D."/>
            <person name="Goodwin L."/>
            <person name="Pitluck S."/>
            <person name="Kyrpides N."/>
            <person name="Mavromatis K."/>
            <person name="Pagani I."/>
            <person name="Ivanova N."/>
            <person name="Teshima H."/>
            <person name="Brettin T."/>
            <person name="Detter J.C."/>
            <person name="Han C."/>
            <person name="Tapia R."/>
            <person name="Land M."/>
            <person name="Hauser L."/>
            <person name="Markowitz V."/>
            <person name="Cheng J.-F."/>
            <person name="Hugenholtz P."/>
            <person name="Woyke T."/>
            <person name="Wu D."/>
            <person name="Spring S."/>
            <person name="Pukall R."/>
            <person name="Steenblock K."/>
            <person name="Schneider S."/>
            <person name="Klenk H.-P."/>
            <person name="Eisen J.A."/>
        </authorList>
    </citation>
    <scope>NUCLEOTIDE SEQUENCE [LARGE SCALE GENOMIC DNA]</scope>
    <source>
        <strain evidence="7">DSM 15567 / CIP 107919 / 50-1 BON</strain>
    </source>
</reference>
<evidence type="ECO:0000259" key="5">
    <source>
        <dbReference type="PROSITE" id="PS51063"/>
    </source>
</evidence>
<dbReference type="KEGG" id="mas:Mahau_0236"/>
<evidence type="ECO:0000256" key="2">
    <source>
        <dbReference type="ARBA" id="ARBA00023125"/>
    </source>
</evidence>